<name>A0A7X0EYF1_9ACTN</name>
<dbReference type="AlphaFoldDB" id="A0A7X0EYF1"/>
<gene>
    <name evidence="2" type="ORF">FHU36_005627</name>
</gene>
<sequence length="43" mass="4769">MIFDITDDGASSAIRVSMPGGDRTDYRRPLPQLPCAPGEWDFN</sequence>
<evidence type="ECO:0000256" key="1">
    <source>
        <dbReference type="SAM" id="MobiDB-lite"/>
    </source>
</evidence>
<protein>
    <submittedName>
        <fullName evidence="2">Uncharacterized protein</fullName>
    </submittedName>
</protein>
<organism evidence="2 3">
    <name type="scientific">Nonomuraea muscovyensis</name>
    <dbReference type="NCBI Taxonomy" id="1124761"/>
    <lineage>
        <taxon>Bacteria</taxon>
        <taxon>Bacillati</taxon>
        <taxon>Actinomycetota</taxon>
        <taxon>Actinomycetes</taxon>
        <taxon>Streptosporangiales</taxon>
        <taxon>Streptosporangiaceae</taxon>
        <taxon>Nonomuraea</taxon>
    </lineage>
</organism>
<dbReference type="RefSeq" id="WP_281394346.1">
    <property type="nucleotide sequence ID" value="NZ_JACHJB010000002.1"/>
</dbReference>
<reference evidence="2 3" key="1">
    <citation type="submission" date="2020-08" db="EMBL/GenBank/DDBJ databases">
        <title>Sequencing the genomes of 1000 actinobacteria strains.</title>
        <authorList>
            <person name="Klenk H.-P."/>
        </authorList>
    </citation>
    <scope>NUCLEOTIDE SEQUENCE [LARGE SCALE GENOMIC DNA]</scope>
    <source>
        <strain evidence="2 3">DSM 45913</strain>
    </source>
</reference>
<evidence type="ECO:0000313" key="2">
    <source>
        <dbReference type="EMBL" id="MBB6349082.1"/>
    </source>
</evidence>
<keyword evidence="3" id="KW-1185">Reference proteome</keyword>
<accession>A0A7X0EYF1</accession>
<dbReference type="Proteomes" id="UP000583800">
    <property type="component" value="Unassembled WGS sequence"/>
</dbReference>
<proteinExistence type="predicted"/>
<comment type="caution">
    <text evidence="2">The sequence shown here is derived from an EMBL/GenBank/DDBJ whole genome shotgun (WGS) entry which is preliminary data.</text>
</comment>
<dbReference type="EMBL" id="JACHJB010000002">
    <property type="protein sequence ID" value="MBB6349082.1"/>
    <property type="molecule type" value="Genomic_DNA"/>
</dbReference>
<feature type="region of interest" description="Disordered" evidence="1">
    <location>
        <begin position="14"/>
        <end position="43"/>
    </location>
</feature>
<evidence type="ECO:0000313" key="3">
    <source>
        <dbReference type="Proteomes" id="UP000583800"/>
    </source>
</evidence>